<evidence type="ECO:0000313" key="2">
    <source>
        <dbReference type="EMBL" id="GFB04117.1"/>
    </source>
</evidence>
<gene>
    <name evidence="2" type="ORF">Tci_676088</name>
</gene>
<evidence type="ECO:0000256" key="1">
    <source>
        <dbReference type="SAM" id="MobiDB-lite"/>
    </source>
</evidence>
<feature type="compositionally biased region" description="Acidic residues" evidence="1">
    <location>
        <begin position="42"/>
        <end position="53"/>
    </location>
</feature>
<comment type="caution">
    <text evidence="2">The sequence shown here is derived from an EMBL/GenBank/DDBJ whole genome shotgun (WGS) entry which is preliminary data.</text>
</comment>
<feature type="compositionally biased region" description="Basic and acidic residues" evidence="1">
    <location>
        <begin position="21"/>
        <end position="41"/>
    </location>
</feature>
<feature type="non-terminal residue" evidence="2">
    <location>
        <position position="194"/>
    </location>
</feature>
<proteinExistence type="predicted"/>
<feature type="compositionally biased region" description="Basic and acidic residues" evidence="1">
    <location>
        <begin position="61"/>
        <end position="72"/>
    </location>
</feature>
<feature type="compositionally biased region" description="Basic and acidic residues" evidence="1">
    <location>
        <begin position="1"/>
        <end position="13"/>
    </location>
</feature>
<sequence length="194" mass="21347">DTDDDKHIDLKITDDEETNDEFVHDVEQVNDDKDEEMRNAEVEESGNGDDENTDVAKPNARKTEEVKDDAKKAKLPPTSSNLLISLVLSPVQETSLVALVTTLPLPSVIPIHPIPHQPTTPIPTPPITTDAPTITTVVPKFDALFIVQLRVVKLEKDVSKLKNLDQSGKALDALKSQVPTVIEQYLVSKISDDL</sequence>
<accession>A0A699KNS5</accession>
<name>A0A699KNS5_TANCI</name>
<reference evidence="2" key="1">
    <citation type="journal article" date="2019" name="Sci. Rep.">
        <title>Draft genome of Tanacetum cinerariifolium, the natural source of mosquito coil.</title>
        <authorList>
            <person name="Yamashiro T."/>
            <person name="Shiraishi A."/>
            <person name="Satake H."/>
            <person name="Nakayama K."/>
        </authorList>
    </citation>
    <scope>NUCLEOTIDE SEQUENCE</scope>
</reference>
<dbReference type="AlphaFoldDB" id="A0A699KNS5"/>
<organism evidence="2">
    <name type="scientific">Tanacetum cinerariifolium</name>
    <name type="common">Dalmatian daisy</name>
    <name type="synonym">Chrysanthemum cinerariifolium</name>
    <dbReference type="NCBI Taxonomy" id="118510"/>
    <lineage>
        <taxon>Eukaryota</taxon>
        <taxon>Viridiplantae</taxon>
        <taxon>Streptophyta</taxon>
        <taxon>Embryophyta</taxon>
        <taxon>Tracheophyta</taxon>
        <taxon>Spermatophyta</taxon>
        <taxon>Magnoliopsida</taxon>
        <taxon>eudicotyledons</taxon>
        <taxon>Gunneridae</taxon>
        <taxon>Pentapetalae</taxon>
        <taxon>asterids</taxon>
        <taxon>campanulids</taxon>
        <taxon>Asterales</taxon>
        <taxon>Asteraceae</taxon>
        <taxon>Asteroideae</taxon>
        <taxon>Anthemideae</taxon>
        <taxon>Anthemidinae</taxon>
        <taxon>Tanacetum</taxon>
    </lineage>
</organism>
<feature type="region of interest" description="Disordered" evidence="1">
    <location>
        <begin position="1"/>
        <end position="74"/>
    </location>
</feature>
<feature type="non-terminal residue" evidence="2">
    <location>
        <position position="1"/>
    </location>
</feature>
<dbReference type="EMBL" id="BKCJ010539363">
    <property type="protein sequence ID" value="GFB04117.1"/>
    <property type="molecule type" value="Genomic_DNA"/>
</dbReference>
<protein>
    <submittedName>
        <fullName evidence="2">Uncharacterized protein</fullName>
    </submittedName>
</protein>